<dbReference type="GO" id="GO:0050801">
    <property type="term" value="P:monoatomic ion homeostasis"/>
    <property type="evidence" value="ECO:0007669"/>
    <property type="project" value="TreeGrafter"/>
</dbReference>
<feature type="transmembrane region" description="Helical" evidence="9">
    <location>
        <begin position="501"/>
        <end position="532"/>
    </location>
</feature>
<dbReference type="PRINTS" id="PR01231">
    <property type="entry name" value="HCO3TRNSPORT"/>
</dbReference>
<comment type="subcellular location">
    <subcellularLocation>
        <location evidence="1">Cell membrane</location>
        <topology evidence="1">Multi-pass membrane protein</topology>
    </subcellularLocation>
</comment>
<dbReference type="FunFam" id="1.10.287.570:FF:000001">
    <property type="entry name" value="Anion exchange protein"/>
    <property type="match status" value="1"/>
</dbReference>
<reference evidence="14" key="1">
    <citation type="submission" date="2016-06" db="UniProtKB">
        <authorList>
            <consortium name="WormBaseParasite"/>
        </authorList>
    </citation>
    <scope>IDENTIFICATION</scope>
</reference>
<feature type="domain" description="Band 3 cytoplasmic" evidence="11">
    <location>
        <begin position="85"/>
        <end position="384"/>
    </location>
</feature>
<dbReference type="WBParaSite" id="TCNE_0000837901-mRNA-1">
    <property type="protein sequence ID" value="TCNE_0000837901-mRNA-1"/>
    <property type="gene ID" value="TCNE_0000837901"/>
</dbReference>
<dbReference type="Gene3D" id="1.10.287.570">
    <property type="entry name" value="Helical hairpin bin"/>
    <property type="match status" value="1"/>
</dbReference>
<dbReference type="Gene3D" id="3.40.930.10">
    <property type="entry name" value="Mannitol-specific EII, Chain A"/>
    <property type="match status" value="1"/>
</dbReference>
<keyword evidence="7" id="KW-0406">Ion transport</keyword>
<dbReference type="InterPro" id="IPR003020">
    <property type="entry name" value="HCO3_transpt_euk"/>
</dbReference>
<feature type="domain" description="Bicarbonate transporter-like transmembrane" evidence="10">
    <location>
        <begin position="439"/>
        <end position="673"/>
    </location>
</feature>
<dbReference type="GO" id="GO:0005886">
    <property type="term" value="C:plasma membrane"/>
    <property type="evidence" value="ECO:0007669"/>
    <property type="project" value="UniProtKB-SubCell"/>
</dbReference>
<evidence type="ECO:0000259" key="10">
    <source>
        <dbReference type="Pfam" id="PF00955"/>
    </source>
</evidence>
<dbReference type="InterPro" id="IPR013769">
    <property type="entry name" value="Band3_cytoplasmic_dom"/>
</dbReference>
<organism evidence="13 14">
    <name type="scientific">Toxocara canis</name>
    <name type="common">Canine roundworm</name>
    <dbReference type="NCBI Taxonomy" id="6265"/>
    <lineage>
        <taxon>Eukaryota</taxon>
        <taxon>Metazoa</taxon>
        <taxon>Ecdysozoa</taxon>
        <taxon>Nematoda</taxon>
        <taxon>Chromadorea</taxon>
        <taxon>Rhabditida</taxon>
        <taxon>Spirurina</taxon>
        <taxon>Ascaridomorpha</taxon>
        <taxon>Ascaridoidea</taxon>
        <taxon>Toxocaridae</taxon>
        <taxon>Toxocara</taxon>
    </lineage>
</organism>
<reference evidence="12 13" key="2">
    <citation type="submission" date="2018-11" db="EMBL/GenBank/DDBJ databases">
        <authorList>
            <consortium name="Pathogen Informatics"/>
        </authorList>
    </citation>
    <scope>NUCLEOTIDE SEQUENCE [LARGE SCALE GENOMIC DNA]</scope>
</reference>
<feature type="transmembrane region" description="Helical" evidence="9">
    <location>
        <begin position="470"/>
        <end position="489"/>
    </location>
</feature>
<dbReference type="InterPro" id="IPR016152">
    <property type="entry name" value="PTrfase/Anion_transptr"/>
</dbReference>
<keyword evidence="13" id="KW-1185">Reference proteome</keyword>
<dbReference type="Proteomes" id="UP000050794">
    <property type="component" value="Unassembled WGS sequence"/>
</dbReference>
<evidence type="ECO:0000256" key="2">
    <source>
        <dbReference type="ARBA" id="ARBA00010993"/>
    </source>
</evidence>
<evidence type="ECO:0000259" key="11">
    <source>
        <dbReference type="Pfam" id="PF07565"/>
    </source>
</evidence>
<keyword evidence="5 9" id="KW-0812">Transmembrane</keyword>
<gene>
    <name evidence="12" type="ORF">TCNE_LOCUS8379</name>
</gene>
<dbReference type="Pfam" id="PF00955">
    <property type="entry name" value="HCO3_cotransp"/>
    <property type="match status" value="1"/>
</dbReference>
<dbReference type="PANTHER" id="PTHR11453:SF47">
    <property type="entry name" value="ANION EXCHANGE PROTEIN"/>
    <property type="match status" value="1"/>
</dbReference>
<evidence type="ECO:0000313" key="14">
    <source>
        <dbReference type="WBParaSite" id="TCNE_0000837901-mRNA-1"/>
    </source>
</evidence>
<evidence type="ECO:0000256" key="8">
    <source>
        <dbReference type="ARBA" id="ARBA00023136"/>
    </source>
</evidence>
<proteinExistence type="inferred from homology"/>
<feature type="transmembrane region" description="Helical" evidence="9">
    <location>
        <begin position="552"/>
        <end position="572"/>
    </location>
</feature>
<evidence type="ECO:0000256" key="9">
    <source>
        <dbReference type="SAM" id="Phobius"/>
    </source>
</evidence>
<dbReference type="PANTHER" id="PTHR11453">
    <property type="entry name" value="ANION EXCHANGE PROTEIN"/>
    <property type="match status" value="1"/>
</dbReference>
<evidence type="ECO:0000313" key="13">
    <source>
        <dbReference type="Proteomes" id="UP000050794"/>
    </source>
</evidence>
<comment type="similarity">
    <text evidence="2">Belongs to the anion exchanger (TC 2.A.31) family.</text>
</comment>
<keyword evidence="6 9" id="KW-1133">Transmembrane helix</keyword>
<evidence type="ECO:0000256" key="5">
    <source>
        <dbReference type="ARBA" id="ARBA00022692"/>
    </source>
</evidence>
<sequence length="682" mass="78414">MAATLVKIQPLKRPKAAEYCVDIRVQNLNRCAHLRHMQKLQKRCSKNGFWQQIHGEVSQASLNEKNVHRKMGLQMEDDEHKDRQLLIQFDELLMKCESRDGGEEWRQLGRWIRYEEAVEVGAQRFGKPKLSSLSFHALLQLRHCFEIGAVMLDLNLDRHENLFEGIVEEMLRTNTLHSSDRDHLLRLLRLPRRHTFQQSAISSGGTLRSLRRYFGIGLTAVSFNFILEHTIDTNSNSVMRLQNGHNASSKRGSAKRRRSVFPWERNPWNTELLKRLSLDAEAASVGVGTSARLRHMCVAFVRLRPGTYVENQVELPLPLRYFFVILGPITPNLDFHEIGRSLCTLLANRRFRDACSCALDRTHLIQAINDFLDESMVVPPGDWELDKLADHDFERAHRVRHRLGPRRRALASRPIELDQYLIDEEKRKRNDPLRRTGALFGGLRREMRKRFPHYLSDLRDAFNLQCVRCVIFIFLTCFFPALTFGAILGEITNGEMGMTETLLATSVGGITFAFLSTQPLIVIGVVGSMLIFEESLYMFSSVNGFPYLAMRFWVSIWALLFAAVVVCFEGSLLIRNVTRFSDDILSALISVIFFSECIRFLWTIFNDNPLMTAEQYCNASLTDELHRNDSTASRTPHGQPNTALLASFFTAATFLVAFALRRVRNSRYFGRQVAYFTMNKLI</sequence>
<name>A0A183UIQ9_TOXCA</name>
<evidence type="ECO:0000256" key="4">
    <source>
        <dbReference type="ARBA" id="ARBA00022475"/>
    </source>
</evidence>
<protein>
    <submittedName>
        <fullName evidence="14">Anion exchange protein</fullName>
    </submittedName>
</protein>
<evidence type="ECO:0000313" key="12">
    <source>
        <dbReference type="EMBL" id="VDM39700.1"/>
    </source>
</evidence>
<feature type="transmembrane region" description="Helical" evidence="9">
    <location>
        <begin position="584"/>
        <end position="605"/>
    </location>
</feature>
<dbReference type="GO" id="GO:0005452">
    <property type="term" value="F:solute:inorganic anion antiporter activity"/>
    <property type="evidence" value="ECO:0007669"/>
    <property type="project" value="InterPro"/>
</dbReference>
<accession>A0A183UIQ9</accession>
<dbReference type="GO" id="GO:0015701">
    <property type="term" value="P:bicarbonate transport"/>
    <property type="evidence" value="ECO:0007669"/>
    <property type="project" value="TreeGrafter"/>
</dbReference>
<dbReference type="SUPFAM" id="SSF55804">
    <property type="entry name" value="Phoshotransferase/anion transport protein"/>
    <property type="match status" value="1"/>
</dbReference>
<dbReference type="EMBL" id="UYWY01019892">
    <property type="protein sequence ID" value="VDM39700.1"/>
    <property type="molecule type" value="Genomic_DNA"/>
</dbReference>
<feature type="transmembrane region" description="Helical" evidence="9">
    <location>
        <begin position="643"/>
        <end position="660"/>
    </location>
</feature>
<keyword evidence="3" id="KW-0813">Transport</keyword>
<keyword evidence="8 9" id="KW-0472">Membrane</keyword>
<dbReference type="GO" id="GO:0008509">
    <property type="term" value="F:monoatomic anion transmembrane transporter activity"/>
    <property type="evidence" value="ECO:0007669"/>
    <property type="project" value="InterPro"/>
</dbReference>
<keyword evidence="4" id="KW-1003">Cell membrane</keyword>
<dbReference type="Pfam" id="PF07565">
    <property type="entry name" value="Band_3_cyto"/>
    <property type="match status" value="1"/>
</dbReference>
<evidence type="ECO:0000256" key="7">
    <source>
        <dbReference type="ARBA" id="ARBA00023065"/>
    </source>
</evidence>
<dbReference type="AlphaFoldDB" id="A0A183UIQ9"/>
<dbReference type="InterPro" id="IPR011531">
    <property type="entry name" value="HCO3_transpt-like_TM_dom"/>
</dbReference>
<evidence type="ECO:0000256" key="6">
    <source>
        <dbReference type="ARBA" id="ARBA00022989"/>
    </source>
</evidence>
<evidence type="ECO:0000256" key="1">
    <source>
        <dbReference type="ARBA" id="ARBA00004651"/>
    </source>
</evidence>
<evidence type="ECO:0000256" key="3">
    <source>
        <dbReference type="ARBA" id="ARBA00022448"/>
    </source>
</evidence>